<dbReference type="EMBL" id="KZ506064">
    <property type="protein sequence ID" value="PKU41867.1"/>
    <property type="molecule type" value="Genomic_DNA"/>
</dbReference>
<gene>
    <name evidence="1" type="ORF">llap_7828</name>
</gene>
<dbReference type="Proteomes" id="UP000233556">
    <property type="component" value="Unassembled WGS sequence"/>
</dbReference>
<proteinExistence type="predicted"/>
<accession>A0A2I0U732</accession>
<name>A0A2I0U732_LIMLA</name>
<keyword evidence="2" id="KW-1185">Reference proteome</keyword>
<reference evidence="2" key="2">
    <citation type="submission" date="2017-12" db="EMBL/GenBank/DDBJ databases">
        <title>Genome sequence of the Bar-tailed Godwit (Limosa lapponica baueri).</title>
        <authorList>
            <person name="Lima N.C.B."/>
            <person name="Parody-Merino A.M."/>
            <person name="Battley P.F."/>
            <person name="Fidler A.E."/>
            <person name="Prosdocimi F."/>
        </authorList>
    </citation>
    <scope>NUCLEOTIDE SEQUENCE [LARGE SCALE GENOMIC DNA]</scope>
</reference>
<evidence type="ECO:0000313" key="2">
    <source>
        <dbReference type="Proteomes" id="UP000233556"/>
    </source>
</evidence>
<sequence length="131" mass="15400">MIRGLEHLSYEDRLKELGVSLENRRLWGDLIAAFHYLKGAYRKDGEGLFIREWSDWRRDFRLIQLQNDHLMAIVREVGRVKPGLSAFIMQQDQKTYKHHERKLRKDASAENLAKDYQVSDLGEAELASGWV</sequence>
<dbReference type="AlphaFoldDB" id="A0A2I0U732"/>
<reference evidence="2" key="1">
    <citation type="submission" date="2017-11" db="EMBL/GenBank/DDBJ databases">
        <authorList>
            <person name="Lima N.C."/>
            <person name="Parody-Merino A.M."/>
            <person name="Battley P.F."/>
            <person name="Fidler A.E."/>
            <person name="Prosdocimi F."/>
        </authorList>
    </citation>
    <scope>NUCLEOTIDE SEQUENCE [LARGE SCALE GENOMIC DNA]</scope>
</reference>
<protein>
    <submittedName>
        <fullName evidence="1">Uncharacterized protein</fullName>
    </submittedName>
</protein>
<evidence type="ECO:0000313" key="1">
    <source>
        <dbReference type="EMBL" id="PKU41867.1"/>
    </source>
</evidence>
<organism evidence="1 2">
    <name type="scientific">Limosa lapponica baueri</name>
    <dbReference type="NCBI Taxonomy" id="1758121"/>
    <lineage>
        <taxon>Eukaryota</taxon>
        <taxon>Metazoa</taxon>
        <taxon>Chordata</taxon>
        <taxon>Craniata</taxon>
        <taxon>Vertebrata</taxon>
        <taxon>Euteleostomi</taxon>
        <taxon>Archelosauria</taxon>
        <taxon>Archosauria</taxon>
        <taxon>Dinosauria</taxon>
        <taxon>Saurischia</taxon>
        <taxon>Theropoda</taxon>
        <taxon>Coelurosauria</taxon>
        <taxon>Aves</taxon>
        <taxon>Neognathae</taxon>
        <taxon>Neoaves</taxon>
        <taxon>Charadriiformes</taxon>
        <taxon>Scolopacidae</taxon>
        <taxon>Limosa</taxon>
    </lineage>
</organism>